<proteinExistence type="predicted"/>
<keyword evidence="2" id="KW-1185">Reference proteome</keyword>
<organism evidence="1 2">
    <name type="scientific">Cetraspora pellucida</name>
    <dbReference type="NCBI Taxonomy" id="1433469"/>
    <lineage>
        <taxon>Eukaryota</taxon>
        <taxon>Fungi</taxon>
        <taxon>Fungi incertae sedis</taxon>
        <taxon>Mucoromycota</taxon>
        <taxon>Glomeromycotina</taxon>
        <taxon>Glomeromycetes</taxon>
        <taxon>Diversisporales</taxon>
        <taxon>Gigasporaceae</taxon>
        <taxon>Cetraspora</taxon>
    </lineage>
</organism>
<comment type="caution">
    <text evidence="1">The sequence shown here is derived from an EMBL/GenBank/DDBJ whole genome shotgun (WGS) entry which is preliminary data.</text>
</comment>
<dbReference type="OrthoDB" id="2413969at2759"/>
<dbReference type="EMBL" id="CAJVQA010025714">
    <property type="protein sequence ID" value="CAG8786901.1"/>
    <property type="molecule type" value="Genomic_DNA"/>
</dbReference>
<evidence type="ECO:0000313" key="1">
    <source>
        <dbReference type="EMBL" id="CAG8786901.1"/>
    </source>
</evidence>
<name>A0A9N9JN77_9GLOM</name>
<evidence type="ECO:0000313" key="2">
    <source>
        <dbReference type="Proteomes" id="UP000789759"/>
    </source>
</evidence>
<sequence>MWFVKENENKTSKGYYFTMCSFCNHYWVTAKPSKLKTHLAYECQKVDSDTRIKVLVLLTNDESDNDTASTSTATSKKRKLEYSINIDSEYENVPTLLNKEAQINKILLKMIVCCNLPFALVEHPFFQEYIKALLRQILDQEDNLTIAFDGWTNLIGQSIYDYCIITEEHKEYLWSSNNYSNIFHHTGEFLDEEIIKVVEDISPEKIAAIKLQTLALHLFAITPHSASCKHFFSVLGWFYNQRHTNLTTEWVETMCKLHTFYITNAKQELSCYAIDLSENLLHNQLIESVITINNETDEITDYNVDNISTEINNETNEIINFDISK</sequence>
<protein>
    <submittedName>
        <fullName evidence="1">3795_t:CDS:1</fullName>
    </submittedName>
</protein>
<reference evidence="1" key="1">
    <citation type="submission" date="2021-06" db="EMBL/GenBank/DDBJ databases">
        <authorList>
            <person name="Kallberg Y."/>
            <person name="Tangrot J."/>
            <person name="Rosling A."/>
        </authorList>
    </citation>
    <scope>NUCLEOTIDE SEQUENCE</scope>
    <source>
        <strain evidence="1">FL966</strain>
    </source>
</reference>
<accession>A0A9N9JN77</accession>
<dbReference type="Proteomes" id="UP000789759">
    <property type="component" value="Unassembled WGS sequence"/>
</dbReference>
<feature type="non-terminal residue" evidence="1">
    <location>
        <position position="325"/>
    </location>
</feature>
<gene>
    <name evidence="1" type="ORF">CPELLU_LOCUS16752</name>
</gene>
<dbReference type="AlphaFoldDB" id="A0A9N9JN77"/>